<sequence length="100" mass="11351">MLSDGIILLHDNTHISRKTQEFLQKFKWEVWSHLPYSPNLAPNLGSKRLSGTGFSSNGDVKTAAENWLNGQGHYFYQAGLNKLVLRSDKCLIRFGDDVEK</sequence>
<dbReference type="InterPro" id="IPR052709">
    <property type="entry name" value="Transposase-MT_Hybrid"/>
</dbReference>
<protein>
    <recommendedName>
        <fullName evidence="3">Tc1-like transposase DDE domain-containing protein</fullName>
    </recommendedName>
</protein>
<dbReference type="PANTHER" id="PTHR46060:SF3">
    <property type="entry name" value="PROTEIN GVQW3"/>
    <property type="match status" value="1"/>
</dbReference>
<accession>A0A4Y2AI13</accession>
<keyword evidence="2" id="KW-1185">Reference proteome</keyword>
<dbReference type="GO" id="GO:0003676">
    <property type="term" value="F:nucleic acid binding"/>
    <property type="evidence" value="ECO:0007669"/>
    <property type="project" value="InterPro"/>
</dbReference>
<dbReference type="Proteomes" id="UP000499080">
    <property type="component" value="Unassembled WGS sequence"/>
</dbReference>
<dbReference type="OrthoDB" id="6431520at2759"/>
<proteinExistence type="predicted"/>
<organism evidence="1 2">
    <name type="scientific">Araneus ventricosus</name>
    <name type="common">Orbweaver spider</name>
    <name type="synonym">Epeira ventricosa</name>
    <dbReference type="NCBI Taxonomy" id="182803"/>
    <lineage>
        <taxon>Eukaryota</taxon>
        <taxon>Metazoa</taxon>
        <taxon>Ecdysozoa</taxon>
        <taxon>Arthropoda</taxon>
        <taxon>Chelicerata</taxon>
        <taxon>Arachnida</taxon>
        <taxon>Araneae</taxon>
        <taxon>Araneomorphae</taxon>
        <taxon>Entelegynae</taxon>
        <taxon>Araneoidea</taxon>
        <taxon>Araneidae</taxon>
        <taxon>Araneus</taxon>
    </lineage>
</organism>
<dbReference type="InterPro" id="IPR036397">
    <property type="entry name" value="RNaseH_sf"/>
</dbReference>
<gene>
    <name evidence="1" type="ORF">AVEN_48909_1</name>
</gene>
<comment type="caution">
    <text evidence="1">The sequence shown here is derived from an EMBL/GenBank/DDBJ whole genome shotgun (WGS) entry which is preliminary data.</text>
</comment>
<evidence type="ECO:0000313" key="1">
    <source>
        <dbReference type="EMBL" id="GBL78939.1"/>
    </source>
</evidence>
<reference evidence="1 2" key="1">
    <citation type="journal article" date="2019" name="Sci. Rep.">
        <title>Orb-weaving spider Araneus ventricosus genome elucidates the spidroin gene catalogue.</title>
        <authorList>
            <person name="Kono N."/>
            <person name="Nakamura H."/>
            <person name="Ohtoshi R."/>
            <person name="Moran D.A.P."/>
            <person name="Shinohara A."/>
            <person name="Yoshida Y."/>
            <person name="Fujiwara M."/>
            <person name="Mori M."/>
            <person name="Tomita M."/>
            <person name="Arakawa K."/>
        </authorList>
    </citation>
    <scope>NUCLEOTIDE SEQUENCE [LARGE SCALE GENOMIC DNA]</scope>
</reference>
<dbReference type="AlphaFoldDB" id="A0A4Y2AI13"/>
<dbReference type="PANTHER" id="PTHR46060">
    <property type="entry name" value="MARINER MOS1 TRANSPOSASE-LIKE PROTEIN"/>
    <property type="match status" value="1"/>
</dbReference>
<dbReference type="EMBL" id="BGPR01000017">
    <property type="protein sequence ID" value="GBL78939.1"/>
    <property type="molecule type" value="Genomic_DNA"/>
</dbReference>
<evidence type="ECO:0000313" key="2">
    <source>
        <dbReference type="Proteomes" id="UP000499080"/>
    </source>
</evidence>
<dbReference type="Gene3D" id="3.30.420.10">
    <property type="entry name" value="Ribonuclease H-like superfamily/Ribonuclease H"/>
    <property type="match status" value="1"/>
</dbReference>
<evidence type="ECO:0008006" key="3">
    <source>
        <dbReference type="Google" id="ProtNLM"/>
    </source>
</evidence>
<name>A0A4Y2AI13_ARAVE</name>